<comment type="caution">
    <text evidence="3">The sequence shown here is derived from an EMBL/GenBank/DDBJ whole genome shotgun (WGS) entry which is preliminary data.</text>
</comment>
<evidence type="ECO:0000259" key="2">
    <source>
        <dbReference type="Pfam" id="PF13699"/>
    </source>
</evidence>
<dbReference type="RefSeq" id="WP_155175631.1">
    <property type="nucleotide sequence ID" value="NZ_BAAAFL010000012.1"/>
</dbReference>
<name>A0ABW9RVK7_9BACT</name>
<feature type="domain" description="eCIS core" evidence="2">
    <location>
        <begin position="57"/>
        <end position="122"/>
    </location>
</feature>
<feature type="region of interest" description="Disordered" evidence="1">
    <location>
        <begin position="1"/>
        <end position="66"/>
    </location>
</feature>
<feature type="compositionally biased region" description="Polar residues" evidence="1">
    <location>
        <begin position="165"/>
        <end position="177"/>
    </location>
</feature>
<feature type="compositionally biased region" description="Polar residues" evidence="1">
    <location>
        <begin position="1"/>
        <end position="38"/>
    </location>
</feature>
<organism evidence="3 4">
    <name type="scientific">Fulvivirga kasyanovii</name>
    <dbReference type="NCBI Taxonomy" id="396812"/>
    <lineage>
        <taxon>Bacteria</taxon>
        <taxon>Pseudomonadati</taxon>
        <taxon>Bacteroidota</taxon>
        <taxon>Cytophagia</taxon>
        <taxon>Cytophagales</taxon>
        <taxon>Fulvivirgaceae</taxon>
        <taxon>Fulvivirga</taxon>
    </lineage>
</organism>
<evidence type="ECO:0000313" key="3">
    <source>
        <dbReference type="EMBL" id="MTI28267.1"/>
    </source>
</evidence>
<dbReference type="InterPro" id="IPR025295">
    <property type="entry name" value="eCIS_core_dom"/>
</dbReference>
<dbReference type="Proteomes" id="UP000798808">
    <property type="component" value="Unassembled WGS sequence"/>
</dbReference>
<keyword evidence="4" id="KW-1185">Reference proteome</keyword>
<gene>
    <name evidence="3" type="ORF">E1163_25145</name>
</gene>
<proteinExistence type="predicted"/>
<reference evidence="3 4" key="1">
    <citation type="submission" date="2019-02" db="EMBL/GenBank/DDBJ databases">
        <authorList>
            <person name="Goldberg S.R."/>
            <person name="Haltli B.A."/>
            <person name="Correa H."/>
            <person name="Russell K.G."/>
        </authorList>
    </citation>
    <scope>NUCLEOTIDE SEQUENCE [LARGE SCALE GENOMIC DNA]</scope>
    <source>
        <strain evidence="3 4">JCM 16186</strain>
    </source>
</reference>
<dbReference type="EMBL" id="SMLW01000658">
    <property type="protein sequence ID" value="MTI28267.1"/>
    <property type="molecule type" value="Genomic_DNA"/>
</dbReference>
<dbReference type="Pfam" id="PF13699">
    <property type="entry name" value="eCIS_core"/>
    <property type="match status" value="1"/>
</dbReference>
<feature type="region of interest" description="Disordered" evidence="1">
    <location>
        <begin position="164"/>
        <end position="184"/>
    </location>
</feature>
<protein>
    <submittedName>
        <fullName evidence="3">DUF4157 domain-containing protein</fullName>
    </submittedName>
</protein>
<evidence type="ECO:0000313" key="4">
    <source>
        <dbReference type="Proteomes" id="UP000798808"/>
    </source>
</evidence>
<accession>A0ABW9RVK7</accession>
<feature type="compositionally biased region" description="Polar residues" evidence="1">
    <location>
        <begin position="45"/>
        <end position="57"/>
    </location>
</feature>
<evidence type="ECO:0000256" key="1">
    <source>
        <dbReference type="SAM" id="MobiDB-lite"/>
    </source>
</evidence>
<sequence>MKDNLSSSNTPGNRLAGNKSSLDNDMGSKNSLDRSSLGQAGLPVQRQTVSKNNNTGLPDNLKSGIENLSGHSMDDVKVHYNSDKPAQLQAHAYAQGTDIHLASGQEQHLPHEAWHVVQQKQGRVQATTQLKGVGINNNAGLEKEADVMGAKALNTESAVEGKSFQKGSVASSTSPVQRITKDEFDQQVTDQDLFDKSGSFYKDVNNNDIDKGKAWSIIEKHAGKNLKQLNKDQAIDIIHHLHRDQVTKDKKGKMHQNTHDMDQLYDRAELVHQHFEKEIKKLGKQYGAIEAKVPEGLKKRPRAAKKVDMKYKGDASRLNDLVRATMIFKSYKDMNNAIKSFKKDYNAVVKQGLLDVKDEREIKNKGVGSGYTDVKLIFPFLNHNVELQMNVKAMQDLKDSGGHALYDILRFFDEDQNATKFTPPTPQKQQKMLQQMTKIKKYIAKDAYLSVNKGYQRVVKSVIKDLKNGDGTITINNRKDIDLLREVSYEWYKQADDKMSASGQMVVRAGSLIERSTTYEH</sequence>